<comment type="subcellular location">
    <subcellularLocation>
        <location evidence="1">Membrane</location>
        <topology evidence="1">Multi-pass membrane protein</topology>
    </subcellularLocation>
</comment>
<gene>
    <name evidence="16" type="ORF">LWI28_002389</name>
</gene>
<dbReference type="PANTHER" id="PTHR44489">
    <property type="match status" value="1"/>
</dbReference>
<dbReference type="GO" id="GO:0008270">
    <property type="term" value="F:zinc ion binding"/>
    <property type="evidence" value="ECO:0007669"/>
    <property type="project" value="UniProtKB-KW"/>
</dbReference>
<evidence type="ECO:0000313" key="17">
    <source>
        <dbReference type="Proteomes" id="UP001064489"/>
    </source>
</evidence>
<dbReference type="PRINTS" id="PR00320">
    <property type="entry name" value="GPROTEINBRPT"/>
</dbReference>
<dbReference type="Gene3D" id="2.130.10.10">
    <property type="entry name" value="YVTN repeat-like/Quinoprotein amine dehydrogenase"/>
    <property type="match status" value="2"/>
</dbReference>
<feature type="region of interest" description="Disordered" evidence="12">
    <location>
        <begin position="497"/>
        <end position="561"/>
    </location>
</feature>
<dbReference type="InterPro" id="IPR004342">
    <property type="entry name" value="EXS_C"/>
</dbReference>
<evidence type="ECO:0000256" key="2">
    <source>
        <dbReference type="ARBA" id="ARBA00022574"/>
    </source>
</evidence>
<keyword evidence="5" id="KW-0677">Repeat</keyword>
<dbReference type="PANTHER" id="PTHR44489:SF14">
    <property type="entry name" value="ZINC FINGER CCCH DOMAIN-CONTAINING PROTEIN 59-RELATED"/>
    <property type="match status" value="1"/>
</dbReference>
<dbReference type="PROSITE" id="PS50294">
    <property type="entry name" value="WD_REPEATS_REGION"/>
    <property type="match status" value="2"/>
</dbReference>
<accession>A0AAD5IY91</accession>
<dbReference type="AlphaFoldDB" id="A0AAD5IY91"/>
<keyword evidence="2 10" id="KW-0853">WD repeat</keyword>
<evidence type="ECO:0000256" key="8">
    <source>
        <dbReference type="ARBA" id="ARBA00022989"/>
    </source>
</evidence>
<feature type="zinc finger region" description="C3H1-type" evidence="11">
    <location>
        <begin position="467"/>
        <end position="493"/>
    </location>
</feature>
<evidence type="ECO:0000256" key="1">
    <source>
        <dbReference type="ARBA" id="ARBA00004141"/>
    </source>
</evidence>
<dbReference type="SMART" id="SM00320">
    <property type="entry name" value="WD40"/>
    <property type="match status" value="6"/>
</dbReference>
<dbReference type="Pfam" id="PF00400">
    <property type="entry name" value="WD40"/>
    <property type="match status" value="1"/>
</dbReference>
<dbReference type="Proteomes" id="UP001064489">
    <property type="component" value="Chromosome 4"/>
</dbReference>
<keyword evidence="3 13" id="KW-0812">Transmembrane</keyword>
<feature type="transmembrane region" description="Helical" evidence="13">
    <location>
        <begin position="61"/>
        <end position="83"/>
    </location>
</feature>
<reference evidence="16" key="2">
    <citation type="submission" date="2023-02" db="EMBL/GenBank/DDBJ databases">
        <authorList>
            <person name="Swenson N.G."/>
            <person name="Wegrzyn J.L."/>
            <person name="Mcevoy S.L."/>
        </authorList>
    </citation>
    <scope>NUCLEOTIDE SEQUENCE</scope>
    <source>
        <strain evidence="16">91603</strain>
        <tissue evidence="16">Leaf</tissue>
    </source>
</reference>
<organism evidence="16 17">
    <name type="scientific">Acer negundo</name>
    <name type="common">Box elder</name>
    <dbReference type="NCBI Taxonomy" id="4023"/>
    <lineage>
        <taxon>Eukaryota</taxon>
        <taxon>Viridiplantae</taxon>
        <taxon>Streptophyta</taxon>
        <taxon>Embryophyta</taxon>
        <taxon>Tracheophyta</taxon>
        <taxon>Spermatophyta</taxon>
        <taxon>Magnoliopsida</taxon>
        <taxon>eudicotyledons</taxon>
        <taxon>Gunneridae</taxon>
        <taxon>Pentapetalae</taxon>
        <taxon>rosids</taxon>
        <taxon>malvids</taxon>
        <taxon>Sapindales</taxon>
        <taxon>Sapindaceae</taxon>
        <taxon>Hippocastanoideae</taxon>
        <taxon>Acereae</taxon>
        <taxon>Acer</taxon>
    </lineage>
</organism>
<dbReference type="EMBL" id="JAJSOW010000101">
    <property type="protein sequence ID" value="KAI9180212.1"/>
    <property type="molecule type" value="Genomic_DNA"/>
</dbReference>
<dbReference type="SUPFAM" id="SSF90229">
    <property type="entry name" value="CCCH zinc finger"/>
    <property type="match status" value="1"/>
</dbReference>
<feature type="transmembrane region" description="Helical" evidence="13">
    <location>
        <begin position="109"/>
        <end position="129"/>
    </location>
</feature>
<feature type="transmembrane region" description="Helical" evidence="13">
    <location>
        <begin position="20"/>
        <end position="41"/>
    </location>
</feature>
<evidence type="ECO:0000256" key="9">
    <source>
        <dbReference type="ARBA" id="ARBA00023136"/>
    </source>
</evidence>
<protein>
    <submittedName>
        <fullName evidence="16">Uncharacterized protein</fullName>
    </submittedName>
</protein>
<dbReference type="GO" id="GO:0016020">
    <property type="term" value="C:membrane"/>
    <property type="evidence" value="ECO:0007669"/>
    <property type="project" value="UniProtKB-SubCell"/>
</dbReference>
<keyword evidence="8 13" id="KW-1133">Transmembrane helix</keyword>
<dbReference type="Pfam" id="PF23754">
    <property type="entry name" value="Beta-prop_IP5PC_F"/>
    <property type="match status" value="1"/>
</dbReference>
<feature type="repeat" description="WD" evidence="10">
    <location>
        <begin position="727"/>
        <end position="766"/>
    </location>
</feature>
<feature type="zinc finger region" description="C3H1-type" evidence="11">
    <location>
        <begin position="565"/>
        <end position="592"/>
    </location>
</feature>
<dbReference type="InterPro" id="IPR000571">
    <property type="entry name" value="Znf_CCCH"/>
</dbReference>
<evidence type="ECO:0000256" key="5">
    <source>
        <dbReference type="ARBA" id="ARBA00022737"/>
    </source>
</evidence>
<keyword evidence="9 13" id="KW-0472">Membrane</keyword>
<feature type="domain" description="C3H1-type" evidence="14">
    <location>
        <begin position="565"/>
        <end position="592"/>
    </location>
</feature>
<comment type="caution">
    <text evidence="16">The sequence shown here is derived from an EMBL/GenBank/DDBJ whole genome shotgun (WGS) entry which is preliminary data.</text>
</comment>
<keyword evidence="7 11" id="KW-0862">Zinc</keyword>
<keyword evidence="6 11" id="KW-0863">Zinc-finger</keyword>
<dbReference type="InterPro" id="IPR019775">
    <property type="entry name" value="WD40_repeat_CS"/>
</dbReference>
<dbReference type="PROSITE" id="PS51380">
    <property type="entry name" value="EXS"/>
    <property type="match status" value="1"/>
</dbReference>
<keyword evidence="4 11" id="KW-0479">Metal-binding</keyword>
<evidence type="ECO:0000259" key="14">
    <source>
        <dbReference type="PROSITE" id="PS50103"/>
    </source>
</evidence>
<evidence type="ECO:0000256" key="11">
    <source>
        <dbReference type="PROSITE-ProRule" id="PRU00723"/>
    </source>
</evidence>
<feature type="domain" description="C3H1-type" evidence="14">
    <location>
        <begin position="467"/>
        <end position="493"/>
    </location>
</feature>
<name>A0AAD5IY91_ACENE</name>
<evidence type="ECO:0000256" key="4">
    <source>
        <dbReference type="ARBA" id="ARBA00022723"/>
    </source>
</evidence>
<dbReference type="Pfam" id="PF03124">
    <property type="entry name" value="EXS"/>
    <property type="match status" value="1"/>
</dbReference>
<dbReference type="SUPFAM" id="SSF50978">
    <property type="entry name" value="WD40 repeat-like"/>
    <property type="match status" value="1"/>
</dbReference>
<dbReference type="InterPro" id="IPR036322">
    <property type="entry name" value="WD40_repeat_dom_sf"/>
</dbReference>
<evidence type="ECO:0000256" key="6">
    <source>
        <dbReference type="ARBA" id="ARBA00022771"/>
    </source>
</evidence>
<dbReference type="PROSITE" id="PS50082">
    <property type="entry name" value="WD_REPEATS_2"/>
    <property type="match status" value="2"/>
</dbReference>
<evidence type="ECO:0000256" key="12">
    <source>
        <dbReference type="SAM" id="MobiDB-lite"/>
    </source>
</evidence>
<sequence length="903" mass="102760">MKGTASPIHTAVAIIPSPNLLWRFKMILFLIWGFGCCKIGWDSVMRMSVDLRDLFLYEAFLYYNPLLLVTMMVWLWGVNLWVFSQGSVNYAKIFDLDQNHLTHNEIWKCSTWMTIIVPTSMTAYLYLYSHGEVSLAASQPVLLYIAVAVVLIFPFDIFYLSSRYFLLRTLWRIALPLQAISFPDFFLADILTSMAKVFSDLERSVCRMVHRQVATIAWFEADSICGSHSKVIPLVLVFPYLCRLLQCLRQYKDTKEKTSLLNALKYSTAVPVIFLSALKYDVSLDSWISIYRPLWLLSSVINSLYSFYWDVTRDWDMSAFSRIFKFNRPNFCSNLLYGRQWFYFWVIGSNLILRCAWTYKLSAHLRHNYITVFTFTALEMLRRFQWIFFRVENEWTKMTKSSFQISMSEIPIEEQQLLGSTNHERINKFLQNQRSNFSMDVKASRRFADNKREQSVLNRVGARGGQRGTSNICYYYTVGRCERNPCKFVHAEPPFPYVNPRFSKQDRPRKGPSHNTPKNVWVSSEAEDRITRDRSRKSPKINGAKNSMASFTGSGESGDKIGTQKTPEKICDFWVLGDCVKGDNCRFLHSWFRGDGFTMMAKLDGHKKAVSGIALPLGSDKLYSSSRDGTARVWDCHTGQCASVINLGAEVGSLICEGPWVFVGMPNVIKAWNIESSADFSLDGPVGQVYSMIVANEMLLAGAQDGDILAWKGSSETRNPFQLAVSMKGHIRPVICLTVGGNRLYSGSMDNSIRVWDLETLQSVMTLEAHADAVMSLLCWDQYLLSCSLDRTIKVWVANEGGNLEVAYTRKEEHGVLQLQGMNDAECKPVLLCACNDNSVHLYELPSFIERGRIFSKCEVRAIHIGPDGLFFTGDGTGMLSVWKLSAKPSGEASQTTNNNLNK</sequence>
<evidence type="ECO:0000256" key="10">
    <source>
        <dbReference type="PROSITE-ProRule" id="PRU00221"/>
    </source>
</evidence>
<feature type="repeat" description="WD" evidence="10">
    <location>
        <begin position="603"/>
        <end position="644"/>
    </location>
</feature>
<dbReference type="InterPro" id="IPR056454">
    <property type="entry name" value="Beta-prop_IP5PC_F"/>
</dbReference>
<dbReference type="SMART" id="SM00356">
    <property type="entry name" value="ZnF_C3H1"/>
    <property type="match status" value="2"/>
</dbReference>
<reference evidence="16" key="1">
    <citation type="journal article" date="2022" name="Plant J.">
        <title>Strategies of tolerance reflected in two North American maple genomes.</title>
        <authorList>
            <person name="McEvoy S.L."/>
            <person name="Sezen U.U."/>
            <person name="Trouern-Trend A."/>
            <person name="McMahon S.M."/>
            <person name="Schaberg P.G."/>
            <person name="Yang J."/>
            <person name="Wegrzyn J.L."/>
            <person name="Swenson N.G."/>
        </authorList>
    </citation>
    <scope>NUCLEOTIDE SEQUENCE</scope>
    <source>
        <strain evidence="16">91603</strain>
    </source>
</reference>
<evidence type="ECO:0000259" key="15">
    <source>
        <dbReference type="PROSITE" id="PS51380"/>
    </source>
</evidence>
<proteinExistence type="predicted"/>
<evidence type="ECO:0000313" key="16">
    <source>
        <dbReference type="EMBL" id="KAI9180212.1"/>
    </source>
</evidence>
<dbReference type="PROSITE" id="PS00678">
    <property type="entry name" value="WD_REPEATS_1"/>
    <property type="match status" value="1"/>
</dbReference>
<feature type="compositionally biased region" description="Polar residues" evidence="12">
    <location>
        <begin position="513"/>
        <end position="522"/>
    </location>
</feature>
<evidence type="ECO:0000256" key="13">
    <source>
        <dbReference type="SAM" id="Phobius"/>
    </source>
</evidence>
<dbReference type="InterPro" id="IPR044715">
    <property type="entry name" value="WDR86-like"/>
</dbReference>
<evidence type="ECO:0000256" key="7">
    <source>
        <dbReference type="ARBA" id="ARBA00022833"/>
    </source>
</evidence>
<dbReference type="InterPro" id="IPR036855">
    <property type="entry name" value="Znf_CCCH_sf"/>
</dbReference>
<dbReference type="InterPro" id="IPR015943">
    <property type="entry name" value="WD40/YVTN_repeat-like_dom_sf"/>
</dbReference>
<evidence type="ECO:0000256" key="3">
    <source>
        <dbReference type="ARBA" id="ARBA00022692"/>
    </source>
</evidence>
<keyword evidence="17" id="KW-1185">Reference proteome</keyword>
<feature type="domain" description="EXS" evidence="15">
    <location>
        <begin position="223"/>
        <end position="422"/>
    </location>
</feature>
<dbReference type="InterPro" id="IPR020472">
    <property type="entry name" value="WD40_PAC1"/>
</dbReference>
<dbReference type="PROSITE" id="PS50103">
    <property type="entry name" value="ZF_C3H1"/>
    <property type="match status" value="2"/>
</dbReference>
<dbReference type="InterPro" id="IPR001680">
    <property type="entry name" value="WD40_rpt"/>
</dbReference>
<feature type="transmembrane region" description="Helical" evidence="13">
    <location>
        <begin position="141"/>
        <end position="161"/>
    </location>
</feature>
<feature type="compositionally biased region" description="Polar residues" evidence="12">
    <location>
        <begin position="544"/>
        <end position="554"/>
    </location>
</feature>